<gene>
    <name evidence="1" type="ORF">PU02_0318</name>
</gene>
<name>A0A0M4LFR9_9HYPH</name>
<dbReference type="AlphaFoldDB" id="A0A0M4LFR9"/>
<protein>
    <submittedName>
        <fullName evidence="1">Uncharacterized protein</fullName>
    </submittedName>
</protein>
<evidence type="ECO:0000313" key="2">
    <source>
        <dbReference type="Proteomes" id="UP000057213"/>
    </source>
</evidence>
<keyword evidence="2" id="KW-1185">Reference proteome</keyword>
<accession>A0A0M4LFR9</accession>
<sequence length="39" mass="4044">MVCSPFLGEVSAGFCDFLSRILICGRGAFSGICITVVSS</sequence>
<dbReference type="STRING" id="1318743.PU02_0318"/>
<reference evidence="1 2" key="1">
    <citation type="journal article" date="2015" name="Genome Announc.">
        <title>Complete Genome Sequence of Bartonella ancashensis Strain 20.00, Isolated from the Blood of a Patient with Verruga Peruana.</title>
        <authorList>
            <person name="Hang J."/>
            <person name="Mullins K.E."/>
            <person name="Clifford R.J."/>
            <person name="Onmus-Leone F."/>
            <person name="Yang Y."/>
            <person name="Jiang J."/>
            <person name="Leguia M."/>
            <person name="Kasper M.R."/>
            <person name="Maguina C."/>
            <person name="Lesho E.P."/>
            <person name="Jarman R.G."/>
            <person name="Richards A.L."/>
            <person name="Blazes D."/>
        </authorList>
    </citation>
    <scope>NUCLEOTIDE SEQUENCE [LARGE SCALE GENOMIC DNA]</scope>
    <source>
        <strain evidence="1 2">20.00</strain>
    </source>
</reference>
<evidence type="ECO:0000313" key="1">
    <source>
        <dbReference type="EMBL" id="ALE03132.1"/>
    </source>
</evidence>
<dbReference type="KEGG" id="banc:PU02_0318"/>
<organism evidence="1 2">
    <name type="scientific">Bartonella ancashensis</name>
    <dbReference type="NCBI Taxonomy" id="1318743"/>
    <lineage>
        <taxon>Bacteria</taxon>
        <taxon>Pseudomonadati</taxon>
        <taxon>Pseudomonadota</taxon>
        <taxon>Alphaproteobacteria</taxon>
        <taxon>Hyphomicrobiales</taxon>
        <taxon>Bartonellaceae</taxon>
        <taxon>Bartonella</taxon>
    </lineage>
</organism>
<dbReference type="EMBL" id="CP010401">
    <property type="protein sequence ID" value="ALE03132.1"/>
    <property type="molecule type" value="Genomic_DNA"/>
</dbReference>
<dbReference type="Proteomes" id="UP000057213">
    <property type="component" value="Chromosome"/>
</dbReference>
<proteinExistence type="predicted"/>
<dbReference type="PATRIC" id="fig|1318743.3.peg.330"/>